<accession>A0A1M2V411</accession>
<name>A0A1M2V411_TRAPU</name>
<proteinExistence type="predicted"/>
<organism evidence="2 3">
    <name type="scientific">Trametes pubescens</name>
    <name type="common">White-rot fungus</name>
    <dbReference type="NCBI Taxonomy" id="154538"/>
    <lineage>
        <taxon>Eukaryota</taxon>
        <taxon>Fungi</taxon>
        <taxon>Dikarya</taxon>
        <taxon>Basidiomycota</taxon>
        <taxon>Agaricomycotina</taxon>
        <taxon>Agaricomycetes</taxon>
        <taxon>Polyporales</taxon>
        <taxon>Polyporaceae</taxon>
        <taxon>Trametes</taxon>
    </lineage>
</organism>
<dbReference type="AlphaFoldDB" id="A0A1M2V411"/>
<keyword evidence="3" id="KW-1185">Reference proteome</keyword>
<gene>
    <name evidence="2" type="ORF">TRAPUB_7174</name>
</gene>
<evidence type="ECO:0000313" key="2">
    <source>
        <dbReference type="EMBL" id="OJT02304.1"/>
    </source>
</evidence>
<dbReference type="InterPro" id="IPR021109">
    <property type="entry name" value="Peptidase_aspartic_dom_sf"/>
</dbReference>
<dbReference type="EMBL" id="MNAD01001678">
    <property type="protein sequence ID" value="OJT02304.1"/>
    <property type="molecule type" value="Genomic_DNA"/>
</dbReference>
<evidence type="ECO:0000313" key="3">
    <source>
        <dbReference type="Proteomes" id="UP000184267"/>
    </source>
</evidence>
<dbReference type="Proteomes" id="UP000184267">
    <property type="component" value="Unassembled WGS sequence"/>
</dbReference>
<dbReference type="CDD" id="cd00303">
    <property type="entry name" value="retropepsin_like"/>
    <property type="match status" value="1"/>
</dbReference>
<feature type="region of interest" description="Disordered" evidence="1">
    <location>
        <begin position="1"/>
        <end position="32"/>
    </location>
</feature>
<evidence type="ECO:0000256" key="1">
    <source>
        <dbReference type="SAM" id="MobiDB-lite"/>
    </source>
</evidence>
<comment type="caution">
    <text evidence="2">The sequence shown here is derived from an EMBL/GenBank/DDBJ whole genome shotgun (WGS) entry which is preliminary data.</text>
</comment>
<dbReference type="OrthoDB" id="2755517at2759"/>
<reference evidence="2 3" key="1">
    <citation type="submission" date="2016-10" db="EMBL/GenBank/DDBJ databases">
        <title>Genome sequence of the basidiomycete white-rot fungus Trametes pubescens.</title>
        <authorList>
            <person name="Makela M.R."/>
            <person name="Granchi Z."/>
            <person name="Peng M."/>
            <person name="De Vries R.P."/>
            <person name="Grigoriev I."/>
            <person name="Riley R."/>
            <person name="Hilden K."/>
        </authorList>
    </citation>
    <scope>NUCLEOTIDE SEQUENCE [LARGE SCALE GENOMIC DNA]</scope>
    <source>
        <strain evidence="2 3">FBCC735</strain>
    </source>
</reference>
<dbReference type="Gene3D" id="2.40.70.10">
    <property type="entry name" value="Acid Proteases"/>
    <property type="match status" value="1"/>
</dbReference>
<protein>
    <submittedName>
        <fullName evidence="2">Uncharacterized protein</fullName>
    </submittedName>
</protein>
<sequence length="268" mass="29850">MFTQQVVDDTSDEEHPKAPVESSQVESDPVEDGHPLVEQTEVVQDLPQSEYDFIGSQYESEDERVQLDWDKYEYDHTVYTASMRIEALASGGSANEPRIHSMAVANKRGMRHTWIYVAKVRKIEDPAAQPRRVHESQRTLCAEIPINGIKALVLFGSGGTTDSITPEFVYLCKVGRIDLQEPVGLQLGTKGSRNMKINFGAQAEIALGLVHNAHYFDVVDIDKYNAILGTVFCRKYGIILDFANDCVLVGTQSIPLFKEEAVSSKIAK</sequence>